<dbReference type="EMBL" id="MNCJ02000323">
    <property type="protein sequence ID" value="KAF5794914.1"/>
    <property type="molecule type" value="Genomic_DNA"/>
</dbReference>
<protein>
    <submittedName>
        <fullName evidence="2">Uncharacterized protein</fullName>
    </submittedName>
</protein>
<reference evidence="2" key="2">
    <citation type="submission" date="2020-06" db="EMBL/GenBank/DDBJ databases">
        <title>Helianthus annuus Genome sequencing and assembly Release 2.</title>
        <authorList>
            <person name="Gouzy J."/>
            <person name="Langlade N."/>
            <person name="Munos S."/>
        </authorList>
    </citation>
    <scope>NUCLEOTIDE SEQUENCE</scope>
    <source>
        <tissue evidence="2">Leaves</tissue>
    </source>
</reference>
<feature type="region of interest" description="Disordered" evidence="1">
    <location>
        <begin position="1"/>
        <end position="27"/>
    </location>
</feature>
<dbReference type="AlphaFoldDB" id="A0A9K3NC64"/>
<reference evidence="2" key="1">
    <citation type="journal article" date="2017" name="Nature">
        <title>The sunflower genome provides insights into oil metabolism, flowering and Asterid evolution.</title>
        <authorList>
            <person name="Badouin H."/>
            <person name="Gouzy J."/>
            <person name="Grassa C.J."/>
            <person name="Murat F."/>
            <person name="Staton S.E."/>
            <person name="Cottret L."/>
            <person name="Lelandais-Briere C."/>
            <person name="Owens G.L."/>
            <person name="Carrere S."/>
            <person name="Mayjonade B."/>
            <person name="Legrand L."/>
            <person name="Gill N."/>
            <person name="Kane N.C."/>
            <person name="Bowers J.E."/>
            <person name="Hubner S."/>
            <person name="Bellec A."/>
            <person name="Berard A."/>
            <person name="Berges H."/>
            <person name="Blanchet N."/>
            <person name="Boniface M.C."/>
            <person name="Brunel D."/>
            <person name="Catrice O."/>
            <person name="Chaidir N."/>
            <person name="Claudel C."/>
            <person name="Donnadieu C."/>
            <person name="Faraut T."/>
            <person name="Fievet G."/>
            <person name="Helmstetter N."/>
            <person name="King M."/>
            <person name="Knapp S.J."/>
            <person name="Lai Z."/>
            <person name="Le Paslier M.C."/>
            <person name="Lippi Y."/>
            <person name="Lorenzon L."/>
            <person name="Mandel J.R."/>
            <person name="Marage G."/>
            <person name="Marchand G."/>
            <person name="Marquand E."/>
            <person name="Bret-Mestries E."/>
            <person name="Morien E."/>
            <person name="Nambeesan S."/>
            <person name="Nguyen T."/>
            <person name="Pegot-Espagnet P."/>
            <person name="Pouilly N."/>
            <person name="Raftis F."/>
            <person name="Sallet E."/>
            <person name="Schiex T."/>
            <person name="Thomas J."/>
            <person name="Vandecasteele C."/>
            <person name="Vares D."/>
            <person name="Vear F."/>
            <person name="Vautrin S."/>
            <person name="Crespi M."/>
            <person name="Mangin B."/>
            <person name="Burke J.M."/>
            <person name="Salse J."/>
            <person name="Munos S."/>
            <person name="Vincourt P."/>
            <person name="Rieseberg L.H."/>
            <person name="Langlade N.B."/>
        </authorList>
    </citation>
    <scope>NUCLEOTIDE SEQUENCE</scope>
    <source>
        <tissue evidence="2">Leaves</tissue>
    </source>
</reference>
<evidence type="ECO:0000256" key="1">
    <source>
        <dbReference type="SAM" id="MobiDB-lite"/>
    </source>
</evidence>
<proteinExistence type="predicted"/>
<gene>
    <name evidence="2" type="ORF">HanXRQr2_Chr08g0333621</name>
</gene>
<dbReference type="Gramene" id="mRNA:HanXRQr2_Chr08g0333621">
    <property type="protein sequence ID" value="mRNA:HanXRQr2_Chr08g0333621"/>
    <property type="gene ID" value="HanXRQr2_Chr08g0333621"/>
</dbReference>
<evidence type="ECO:0000313" key="3">
    <source>
        <dbReference type="Proteomes" id="UP000215914"/>
    </source>
</evidence>
<comment type="caution">
    <text evidence="2">The sequence shown here is derived from an EMBL/GenBank/DDBJ whole genome shotgun (WGS) entry which is preliminary data.</text>
</comment>
<sequence length="44" mass="4865">MTTRSKLARKDLDTAAQSGHPGVSANEVDVWPMKQPMLLTIRRG</sequence>
<evidence type="ECO:0000313" key="2">
    <source>
        <dbReference type="EMBL" id="KAF5794914.1"/>
    </source>
</evidence>
<keyword evidence="3" id="KW-1185">Reference proteome</keyword>
<name>A0A9K3NC64_HELAN</name>
<dbReference type="Proteomes" id="UP000215914">
    <property type="component" value="Unassembled WGS sequence"/>
</dbReference>
<organism evidence="2 3">
    <name type="scientific">Helianthus annuus</name>
    <name type="common">Common sunflower</name>
    <dbReference type="NCBI Taxonomy" id="4232"/>
    <lineage>
        <taxon>Eukaryota</taxon>
        <taxon>Viridiplantae</taxon>
        <taxon>Streptophyta</taxon>
        <taxon>Embryophyta</taxon>
        <taxon>Tracheophyta</taxon>
        <taxon>Spermatophyta</taxon>
        <taxon>Magnoliopsida</taxon>
        <taxon>eudicotyledons</taxon>
        <taxon>Gunneridae</taxon>
        <taxon>Pentapetalae</taxon>
        <taxon>asterids</taxon>
        <taxon>campanulids</taxon>
        <taxon>Asterales</taxon>
        <taxon>Asteraceae</taxon>
        <taxon>Asteroideae</taxon>
        <taxon>Heliantheae alliance</taxon>
        <taxon>Heliantheae</taxon>
        <taxon>Helianthus</taxon>
    </lineage>
</organism>
<accession>A0A9K3NC64</accession>